<proteinExistence type="predicted"/>
<accession>A0ABV0WL03</accession>
<dbReference type="PANTHER" id="PTHR21510">
    <property type="entry name" value="AKNA DOMAIN-CONTAINING PROTEIN"/>
    <property type="match status" value="1"/>
</dbReference>
<dbReference type="EMBL" id="JAHRIM010052102">
    <property type="protein sequence ID" value="MEQ2269533.1"/>
    <property type="molecule type" value="Genomic_DNA"/>
</dbReference>
<gene>
    <name evidence="2" type="ORF">XENORESO_005837</name>
</gene>
<feature type="compositionally biased region" description="Basic residues" evidence="1">
    <location>
        <begin position="57"/>
        <end position="67"/>
    </location>
</feature>
<protein>
    <submittedName>
        <fullName evidence="2">Uncharacterized protein</fullName>
    </submittedName>
</protein>
<dbReference type="PANTHER" id="PTHR21510:SF15">
    <property type="entry name" value="MICROTUBULE ORGANIZATION PROTEIN AKNA"/>
    <property type="match status" value="1"/>
</dbReference>
<evidence type="ECO:0000313" key="2">
    <source>
        <dbReference type="EMBL" id="MEQ2269533.1"/>
    </source>
</evidence>
<keyword evidence="3" id="KW-1185">Reference proteome</keyword>
<reference evidence="2 3" key="1">
    <citation type="submission" date="2021-06" db="EMBL/GenBank/DDBJ databases">
        <authorList>
            <person name="Palmer J.M."/>
        </authorList>
    </citation>
    <scope>NUCLEOTIDE SEQUENCE [LARGE SCALE GENOMIC DNA]</scope>
    <source>
        <strain evidence="2 3">XR_2019</strain>
        <tissue evidence="2">Muscle</tissue>
    </source>
</reference>
<organism evidence="2 3">
    <name type="scientific">Xenotaenia resolanae</name>
    <dbReference type="NCBI Taxonomy" id="208358"/>
    <lineage>
        <taxon>Eukaryota</taxon>
        <taxon>Metazoa</taxon>
        <taxon>Chordata</taxon>
        <taxon>Craniata</taxon>
        <taxon>Vertebrata</taxon>
        <taxon>Euteleostomi</taxon>
        <taxon>Actinopterygii</taxon>
        <taxon>Neopterygii</taxon>
        <taxon>Teleostei</taxon>
        <taxon>Neoteleostei</taxon>
        <taxon>Acanthomorphata</taxon>
        <taxon>Ovalentaria</taxon>
        <taxon>Atherinomorphae</taxon>
        <taxon>Cyprinodontiformes</taxon>
        <taxon>Goodeidae</taxon>
        <taxon>Xenotaenia</taxon>
    </lineage>
</organism>
<evidence type="ECO:0000256" key="1">
    <source>
        <dbReference type="SAM" id="MobiDB-lite"/>
    </source>
</evidence>
<comment type="caution">
    <text evidence="2">The sequence shown here is derived from an EMBL/GenBank/DDBJ whole genome shotgun (WGS) entry which is preliminary data.</text>
</comment>
<feature type="region of interest" description="Disordered" evidence="1">
    <location>
        <begin position="52"/>
        <end position="72"/>
    </location>
</feature>
<dbReference type="Proteomes" id="UP001444071">
    <property type="component" value="Unassembled WGS sequence"/>
</dbReference>
<sequence>MHLNHQPADSFDRAWRYTAAAVSPSALQYMPSYPPHILLCSSPLYTSPDNIMDSRSGMRRSKEKRVQRGLSRSVDRHCSLDGSLDRAIRAAQHMKHTSRNMAVSLASGLQYRKLLSQSCSY</sequence>
<dbReference type="InterPro" id="IPR052655">
    <property type="entry name" value="AKNA_Centrosome-Trans_reg"/>
</dbReference>
<evidence type="ECO:0000313" key="3">
    <source>
        <dbReference type="Proteomes" id="UP001444071"/>
    </source>
</evidence>
<name>A0ABV0WL03_9TELE</name>